<evidence type="ECO:0008006" key="3">
    <source>
        <dbReference type="Google" id="ProtNLM"/>
    </source>
</evidence>
<dbReference type="EMBL" id="CP043494">
    <property type="protein sequence ID" value="WNG51299.1"/>
    <property type="molecule type" value="Genomic_DNA"/>
</dbReference>
<evidence type="ECO:0000313" key="2">
    <source>
        <dbReference type="Proteomes" id="UP001611383"/>
    </source>
</evidence>
<dbReference type="Proteomes" id="UP001611383">
    <property type="component" value="Chromosome"/>
</dbReference>
<protein>
    <recommendedName>
        <fullName evidence="3">Lipoprotein LpqB beta-propeller domain-containing protein</fullName>
    </recommendedName>
</protein>
<organism evidence="1 2">
    <name type="scientific">Archangium minus</name>
    <dbReference type="NCBI Taxonomy" id="83450"/>
    <lineage>
        <taxon>Bacteria</taxon>
        <taxon>Pseudomonadati</taxon>
        <taxon>Myxococcota</taxon>
        <taxon>Myxococcia</taxon>
        <taxon>Myxococcales</taxon>
        <taxon>Cystobacterineae</taxon>
        <taxon>Archangiaceae</taxon>
        <taxon>Archangium</taxon>
    </lineage>
</organism>
<dbReference type="RefSeq" id="WP_395811407.1">
    <property type="nucleotide sequence ID" value="NZ_CP043494.1"/>
</dbReference>
<keyword evidence="2" id="KW-1185">Reference proteome</keyword>
<sequence length="613" mass="66109">MSTLPEALRPWAAQLSLFPEDLALSVGAHVARLAAALGPLRARNEREGGEPQGYDGLSRRGSPERLLMSEWLMALEAPDEFVRRAAFGEQAYLRVAYRQPQGGRRTVALLDAGPEQFGPPRIAHLALLVVLARRAEAVGASFAWGVLQSDPRQKPFSSVDAASVGQWLRAVSAVPPTEARLAEWREALEVGHAPDDVWLVGGARLSRLPGSERLSRVLVDEVVAPGARRLSVEVRPASRPARQVVLELPPVPQCVRLLRDPFEAAVAAPVLDTGTRAMGAIRFSADGLRLMLVSSDGSVAAQALPHSPRATTPKPKQYPPVPGEPLVAVGWRRSGGLISVTLRERSLCVYGALKGYKGRGVTFPLPDGMAPPRLQCHAGGFPLVLTQPHQDREVVLLLDAAGVLYQLDGEAGRGRTVSILDEGVTALAERRGALFYVANHKPEPTTGHSLQLGFWSPEKAWLRPLEVGGDGAAWFGHVNEAVEGEAGPLLVRPRGSGRLLLMQKLRCLGEQDKSPWRTEFLTRLVNVVGPGPCLPGSMRSLGLVMLEEDARTFSLVAENGTAERLVSAPARVVTASVSHAQPVLAWLTETGEVGVWNFQFRALVFRSTWGGRS</sequence>
<proteinExistence type="predicted"/>
<name>A0ABY9X7I9_9BACT</name>
<evidence type="ECO:0000313" key="1">
    <source>
        <dbReference type="EMBL" id="WNG51299.1"/>
    </source>
</evidence>
<gene>
    <name evidence="1" type="ORF">F0U60_49600</name>
</gene>
<accession>A0ABY9X7I9</accession>
<reference evidence="1 2" key="1">
    <citation type="submission" date="2019-08" db="EMBL/GenBank/DDBJ databases">
        <title>Archangium and Cystobacter genomes.</title>
        <authorList>
            <person name="Chen I.-C.K."/>
            <person name="Wielgoss S."/>
        </authorList>
    </citation>
    <scope>NUCLEOTIDE SEQUENCE [LARGE SCALE GENOMIC DNA]</scope>
    <source>
        <strain evidence="1 2">Cbm 6</strain>
    </source>
</reference>